<feature type="compositionally biased region" description="Low complexity" evidence="4">
    <location>
        <begin position="81"/>
        <end position="90"/>
    </location>
</feature>
<comment type="caution">
    <text evidence="5">The sequence shown here is derived from an EMBL/GenBank/DDBJ whole genome shotgun (WGS) entry which is preliminary data.</text>
</comment>
<evidence type="ECO:0000313" key="5">
    <source>
        <dbReference type="EMBL" id="KAJ5215614.1"/>
    </source>
</evidence>
<dbReference type="PANTHER" id="PTHR38791:SF5">
    <property type="entry name" value="TRANSCRIPTION FACTOR DBAG-RELATED"/>
    <property type="match status" value="1"/>
</dbReference>
<proteinExistence type="predicted"/>
<dbReference type="AlphaFoldDB" id="A0A9W9TAU4"/>
<dbReference type="GeneID" id="83176384"/>
<sequence length="513" mass="57812">MPFYVKTARVAARGGSRQCDRSEPVCSQCKRAGKPCGGYRDVPSLMFRDENDKTARRSAAAKSRSEARRRLLHPEKPPSSPESSDSSQSSLVVSERKTFVVFMPTIPAPVSSSVEEQGLSFFCHRFVTAISMLERPSPQLEKSTFFNMILLHPPVRDAAIAVGLAAKSNVTRDRSMHLVAREKYVSAINIVRMAVEKPELANPEQTFRLILMLSLYEMVSCASKQVDSWMVHLDGATALLKQTTFNRTLTASRPRRQLQYYYVSILKYFIAEGNTLPDFLDWSPDIKSTFAPDMQPAIRLVDIMIRFMKLHSSIRADPDPDPETTVRSALAFETELDQWVKSLPEKWKFELNESSDTQNTFNGKYMVYDDVWPSRDLNHYFWTRLMVNEMILSHISMFKTTTTRDLKQRQLALDTISQMATNICAGAASQMGAFGCGLPAGNPTRVPPLNGIFMLMFPLAVAGGAAGAPDEVYEWVVQRFQKIGSTMGIRRALELIPRLKQAREAKLRQILKS</sequence>
<dbReference type="InterPro" id="IPR053175">
    <property type="entry name" value="DHMBA_Reg_Transcription_Factor"/>
</dbReference>
<dbReference type="Proteomes" id="UP001150904">
    <property type="component" value="Unassembled WGS sequence"/>
</dbReference>
<dbReference type="EMBL" id="JAPQKR010000005">
    <property type="protein sequence ID" value="KAJ5215614.1"/>
    <property type="molecule type" value="Genomic_DNA"/>
</dbReference>
<keyword evidence="3" id="KW-0539">Nucleus</keyword>
<gene>
    <name evidence="5" type="ORF">N7498_002021</name>
</gene>
<evidence type="ECO:0000256" key="1">
    <source>
        <dbReference type="ARBA" id="ARBA00023015"/>
    </source>
</evidence>
<feature type="compositionally biased region" description="Basic and acidic residues" evidence="4">
    <location>
        <begin position="63"/>
        <end position="76"/>
    </location>
</feature>
<dbReference type="CDD" id="cd00067">
    <property type="entry name" value="GAL4"/>
    <property type="match status" value="1"/>
</dbReference>
<evidence type="ECO:0000313" key="6">
    <source>
        <dbReference type="Proteomes" id="UP001150904"/>
    </source>
</evidence>
<keyword evidence="1" id="KW-0805">Transcription regulation</keyword>
<keyword evidence="2" id="KW-0804">Transcription</keyword>
<keyword evidence="6" id="KW-1185">Reference proteome</keyword>
<dbReference type="InterPro" id="IPR001138">
    <property type="entry name" value="Zn2Cys6_DnaBD"/>
</dbReference>
<evidence type="ECO:0008006" key="7">
    <source>
        <dbReference type="Google" id="ProtNLM"/>
    </source>
</evidence>
<dbReference type="PANTHER" id="PTHR38791">
    <property type="entry name" value="ZN(II)2CYS6 TRANSCRIPTION FACTOR (EUROFUNG)-RELATED-RELATED"/>
    <property type="match status" value="1"/>
</dbReference>
<dbReference type="GO" id="GO:0008270">
    <property type="term" value="F:zinc ion binding"/>
    <property type="evidence" value="ECO:0007669"/>
    <property type="project" value="InterPro"/>
</dbReference>
<dbReference type="OrthoDB" id="5280547at2759"/>
<dbReference type="GO" id="GO:0000981">
    <property type="term" value="F:DNA-binding transcription factor activity, RNA polymerase II-specific"/>
    <property type="evidence" value="ECO:0007669"/>
    <property type="project" value="InterPro"/>
</dbReference>
<evidence type="ECO:0000256" key="3">
    <source>
        <dbReference type="ARBA" id="ARBA00023242"/>
    </source>
</evidence>
<organism evidence="5 6">
    <name type="scientific">Penicillium cinerascens</name>
    <dbReference type="NCBI Taxonomy" id="70096"/>
    <lineage>
        <taxon>Eukaryota</taxon>
        <taxon>Fungi</taxon>
        <taxon>Dikarya</taxon>
        <taxon>Ascomycota</taxon>
        <taxon>Pezizomycotina</taxon>
        <taxon>Eurotiomycetes</taxon>
        <taxon>Eurotiomycetidae</taxon>
        <taxon>Eurotiales</taxon>
        <taxon>Aspergillaceae</taxon>
        <taxon>Penicillium</taxon>
    </lineage>
</organism>
<dbReference type="CDD" id="cd12148">
    <property type="entry name" value="fungal_TF_MHR"/>
    <property type="match status" value="1"/>
</dbReference>
<evidence type="ECO:0000256" key="2">
    <source>
        <dbReference type="ARBA" id="ARBA00023163"/>
    </source>
</evidence>
<evidence type="ECO:0000256" key="4">
    <source>
        <dbReference type="SAM" id="MobiDB-lite"/>
    </source>
</evidence>
<dbReference type="Pfam" id="PF11951">
    <property type="entry name" value="Fungal_trans_2"/>
    <property type="match status" value="1"/>
</dbReference>
<accession>A0A9W9TAU4</accession>
<feature type="region of interest" description="Disordered" evidence="4">
    <location>
        <begin position="12"/>
        <end position="90"/>
    </location>
</feature>
<protein>
    <recommendedName>
        <fullName evidence="7">Zn(2)-C6 fungal-type domain-containing protein</fullName>
    </recommendedName>
</protein>
<reference evidence="5" key="1">
    <citation type="submission" date="2022-12" db="EMBL/GenBank/DDBJ databases">
        <authorList>
            <person name="Petersen C."/>
        </authorList>
    </citation>
    <scope>NUCLEOTIDE SEQUENCE</scope>
    <source>
        <strain evidence="5">IBT 15544</strain>
    </source>
</reference>
<name>A0A9W9TAU4_9EURO</name>
<dbReference type="InterPro" id="IPR021858">
    <property type="entry name" value="Fun_TF"/>
</dbReference>
<reference evidence="5" key="2">
    <citation type="journal article" date="2023" name="IMA Fungus">
        <title>Comparative genomic study of the Penicillium genus elucidates a diverse pangenome and 15 lateral gene transfer events.</title>
        <authorList>
            <person name="Petersen C."/>
            <person name="Sorensen T."/>
            <person name="Nielsen M.R."/>
            <person name="Sondergaard T.E."/>
            <person name="Sorensen J.L."/>
            <person name="Fitzpatrick D.A."/>
            <person name="Frisvad J.C."/>
            <person name="Nielsen K.L."/>
        </authorList>
    </citation>
    <scope>NUCLEOTIDE SEQUENCE</scope>
    <source>
        <strain evidence="5">IBT 15544</strain>
    </source>
</reference>
<dbReference type="RefSeq" id="XP_058311427.1">
    <property type="nucleotide sequence ID" value="XM_058449083.1"/>
</dbReference>